<accession>A0A8S3ZN30</accession>
<name>A0A8S3ZN30_9EUPU</name>
<dbReference type="AlphaFoldDB" id="A0A8S3ZN30"/>
<feature type="compositionally biased region" description="Basic and acidic residues" evidence="1">
    <location>
        <begin position="134"/>
        <end position="149"/>
    </location>
</feature>
<protein>
    <submittedName>
        <fullName evidence="2">Uncharacterized protein</fullName>
    </submittedName>
</protein>
<comment type="caution">
    <text evidence="2">The sequence shown here is derived from an EMBL/GenBank/DDBJ whole genome shotgun (WGS) entry which is preliminary data.</text>
</comment>
<feature type="region of interest" description="Disordered" evidence="1">
    <location>
        <begin position="113"/>
        <end position="175"/>
    </location>
</feature>
<feature type="region of interest" description="Disordered" evidence="1">
    <location>
        <begin position="317"/>
        <end position="364"/>
    </location>
</feature>
<evidence type="ECO:0000313" key="2">
    <source>
        <dbReference type="EMBL" id="CAG5130933.1"/>
    </source>
</evidence>
<dbReference type="Proteomes" id="UP000678393">
    <property type="component" value="Unassembled WGS sequence"/>
</dbReference>
<keyword evidence="3" id="KW-1185">Reference proteome</keyword>
<dbReference type="EMBL" id="CAJHNH020004357">
    <property type="protein sequence ID" value="CAG5130933.1"/>
    <property type="molecule type" value="Genomic_DNA"/>
</dbReference>
<dbReference type="OrthoDB" id="6119722at2759"/>
<feature type="compositionally biased region" description="Basic residues" evidence="1">
    <location>
        <begin position="343"/>
        <end position="353"/>
    </location>
</feature>
<proteinExistence type="predicted"/>
<evidence type="ECO:0000313" key="3">
    <source>
        <dbReference type="Proteomes" id="UP000678393"/>
    </source>
</evidence>
<feature type="compositionally biased region" description="Polar residues" evidence="1">
    <location>
        <begin position="321"/>
        <end position="337"/>
    </location>
</feature>
<sequence>MSLDYSLAVRGKEVSAVMCNQKEQRVLEKCLQTLHLEQTYAVKLLEIDNREMKVHYKKLKDKVSKIKSFLPIEDISRFRELDMKGRFKPAYECVVLSSAVKIAEASRRLKLNSHRGKNGRCTQSALPRISVSRDNSHIKTNSRESDSGQRSKSVMGLSTEISHETHSSQQEKPSTVQFYSVQDDNLLGFEKSTPVDLQTTQETPIVFELSKRSQSAENGGHNLRAQSGHIHTHSPFSSHVAAAKDARDGLRTAPAQTNIARRLSQVSNYSIDSNLGENLYEERRLGLLEEEALRAAALQQKTRKFLHEVEEYLQVKPRLPSSKSVTGNSTQESTLGKPSTRGYNRHQKFNRKSRLSEPNSSSTYLHEQKYKEHALSLWTGLNKCRYLRVPDEMLDLSGINTLAKDQMQMFEVLRKSDCIPLREAWEN</sequence>
<organism evidence="2 3">
    <name type="scientific">Candidula unifasciata</name>
    <dbReference type="NCBI Taxonomy" id="100452"/>
    <lineage>
        <taxon>Eukaryota</taxon>
        <taxon>Metazoa</taxon>
        <taxon>Spiralia</taxon>
        <taxon>Lophotrochozoa</taxon>
        <taxon>Mollusca</taxon>
        <taxon>Gastropoda</taxon>
        <taxon>Heterobranchia</taxon>
        <taxon>Euthyneura</taxon>
        <taxon>Panpulmonata</taxon>
        <taxon>Eupulmonata</taxon>
        <taxon>Stylommatophora</taxon>
        <taxon>Helicina</taxon>
        <taxon>Helicoidea</taxon>
        <taxon>Geomitridae</taxon>
        <taxon>Candidula</taxon>
    </lineage>
</organism>
<evidence type="ECO:0000256" key="1">
    <source>
        <dbReference type="SAM" id="MobiDB-lite"/>
    </source>
</evidence>
<reference evidence="2" key="1">
    <citation type="submission" date="2021-04" db="EMBL/GenBank/DDBJ databases">
        <authorList>
            <consortium name="Molecular Ecology Group"/>
        </authorList>
    </citation>
    <scope>NUCLEOTIDE SEQUENCE</scope>
</reference>
<gene>
    <name evidence="2" type="ORF">CUNI_LOCUS16491</name>
</gene>